<accession>A0A7W5EPU2</accession>
<keyword evidence="2" id="KW-1185">Reference proteome</keyword>
<dbReference type="EMBL" id="JACHXR010000001">
    <property type="protein sequence ID" value="MBB3229244.1"/>
    <property type="molecule type" value="Genomic_DNA"/>
</dbReference>
<dbReference type="Proteomes" id="UP000518892">
    <property type="component" value="Unassembled WGS sequence"/>
</dbReference>
<organism evidence="1 2">
    <name type="scientific">Halomonas stenophila</name>
    <dbReference type="NCBI Taxonomy" id="795312"/>
    <lineage>
        <taxon>Bacteria</taxon>
        <taxon>Pseudomonadati</taxon>
        <taxon>Pseudomonadota</taxon>
        <taxon>Gammaproteobacteria</taxon>
        <taxon>Oceanospirillales</taxon>
        <taxon>Halomonadaceae</taxon>
        <taxon>Halomonas</taxon>
    </lineage>
</organism>
<reference evidence="1 2" key="1">
    <citation type="submission" date="2020-08" db="EMBL/GenBank/DDBJ databases">
        <title>Genomic Encyclopedia of Type Strains, Phase III (KMG-III): the genomes of soil and plant-associated and newly described type strains.</title>
        <authorList>
            <person name="Whitman W."/>
        </authorList>
    </citation>
    <scope>NUCLEOTIDE SEQUENCE [LARGE SCALE GENOMIC DNA]</scope>
    <source>
        <strain evidence="1 2">CECT 7744</strain>
    </source>
</reference>
<evidence type="ECO:0000313" key="1">
    <source>
        <dbReference type="EMBL" id="MBB3229244.1"/>
    </source>
</evidence>
<evidence type="ECO:0000313" key="2">
    <source>
        <dbReference type="Proteomes" id="UP000518892"/>
    </source>
</evidence>
<name>A0A7W5EPU2_9GAMM</name>
<dbReference type="CDD" id="cd00565">
    <property type="entry name" value="Ubl_ThiS"/>
    <property type="match status" value="1"/>
</dbReference>
<dbReference type="PANTHER" id="PTHR34472">
    <property type="entry name" value="SULFUR CARRIER PROTEIN THIS"/>
    <property type="match status" value="1"/>
</dbReference>
<comment type="caution">
    <text evidence="1">The sequence shown here is derived from an EMBL/GenBank/DDBJ whole genome shotgun (WGS) entry which is preliminary data.</text>
</comment>
<dbReference type="AlphaFoldDB" id="A0A7W5EPU2"/>
<dbReference type="InterPro" id="IPR010035">
    <property type="entry name" value="Thi_S"/>
</dbReference>
<dbReference type="Pfam" id="PF02597">
    <property type="entry name" value="ThiS"/>
    <property type="match status" value="1"/>
</dbReference>
<protein>
    <submittedName>
        <fullName evidence="1">Sulfur carrier protein</fullName>
    </submittedName>
</protein>
<sequence>MMRIHVNGQERSVEARGTLACLLEALGLAASRIAVEVNEEVVPASRHADTVLAAGDRIEVVHAIGGG</sequence>
<gene>
    <name evidence="1" type="ORF">FHR97_000059</name>
</gene>
<proteinExistence type="predicted"/>
<dbReference type="InterPro" id="IPR012675">
    <property type="entry name" value="Beta-grasp_dom_sf"/>
</dbReference>
<dbReference type="NCBIfam" id="TIGR01683">
    <property type="entry name" value="thiS"/>
    <property type="match status" value="1"/>
</dbReference>
<dbReference type="InterPro" id="IPR016155">
    <property type="entry name" value="Mopterin_synth/thiamin_S_b"/>
</dbReference>
<dbReference type="Gene3D" id="3.10.20.30">
    <property type="match status" value="1"/>
</dbReference>
<dbReference type="PANTHER" id="PTHR34472:SF1">
    <property type="entry name" value="SULFUR CARRIER PROTEIN THIS"/>
    <property type="match status" value="1"/>
</dbReference>
<dbReference type="InterPro" id="IPR003749">
    <property type="entry name" value="ThiS/MoaD-like"/>
</dbReference>
<dbReference type="SUPFAM" id="SSF54285">
    <property type="entry name" value="MoaD/ThiS"/>
    <property type="match status" value="1"/>
</dbReference>